<evidence type="ECO:0000256" key="1">
    <source>
        <dbReference type="SAM" id="MobiDB-lite"/>
    </source>
</evidence>
<comment type="caution">
    <text evidence="2">The sequence shown here is derived from an EMBL/GenBank/DDBJ whole genome shotgun (WGS) entry which is preliminary data.</text>
</comment>
<proteinExistence type="predicted"/>
<gene>
    <name evidence="2" type="ORF">VP06_15675</name>
</gene>
<name>A0A0J6SJJ2_9HYPH</name>
<accession>A0A0J6SJJ2</accession>
<dbReference type="AlphaFoldDB" id="A0A0J6SJJ2"/>
<feature type="region of interest" description="Disordered" evidence="1">
    <location>
        <begin position="15"/>
        <end position="69"/>
    </location>
</feature>
<reference evidence="2 3" key="1">
    <citation type="submission" date="2015-03" db="EMBL/GenBank/DDBJ databases">
        <title>Genome sequencing of Methylobacterium aquaticum DSM16371 type strain.</title>
        <authorList>
            <person name="Chaudhry V."/>
            <person name="Patil P.B."/>
        </authorList>
    </citation>
    <scope>NUCLEOTIDE SEQUENCE [LARGE SCALE GENOMIC DNA]</scope>
    <source>
        <strain evidence="2 3">DSM 16371</strain>
    </source>
</reference>
<evidence type="ECO:0000313" key="3">
    <source>
        <dbReference type="Proteomes" id="UP000035929"/>
    </source>
</evidence>
<sequence length="69" mass="7453">MRGVRQRSLVLLLSPPTRDLGLDGGADEFRHVAGPGENLDFKPKRVRQPDAGQLPTDLASGHPNALANR</sequence>
<protein>
    <submittedName>
        <fullName evidence="2">Uncharacterized protein</fullName>
    </submittedName>
</protein>
<evidence type="ECO:0000313" key="2">
    <source>
        <dbReference type="EMBL" id="KMO33817.1"/>
    </source>
</evidence>
<dbReference type="Proteomes" id="UP000035929">
    <property type="component" value="Unassembled WGS sequence"/>
</dbReference>
<dbReference type="EMBL" id="LABX01000114">
    <property type="protein sequence ID" value="KMO33817.1"/>
    <property type="molecule type" value="Genomic_DNA"/>
</dbReference>
<organism evidence="2 3">
    <name type="scientific">Methylobacterium aquaticum</name>
    <dbReference type="NCBI Taxonomy" id="270351"/>
    <lineage>
        <taxon>Bacteria</taxon>
        <taxon>Pseudomonadati</taxon>
        <taxon>Pseudomonadota</taxon>
        <taxon>Alphaproteobacteria</taxon>
        <taxon>Hyphomicrobiales</taxon>
        <taxon>Methylobacteriaceae</taxon>
        <taxon>Methylobacterium</taxon>
    </lineage>
</organism>